<accession>A0A841ZML8</accession>
<comment type="caution">
    <text evidence="3">The sequence shown here is derived from an EMBL/GenBank/DDBJ whole genome shotgun (WGS) entry which is preliminary data.</text>
</comment>
<keyword evidence="2" id="KW-0472">Membrane</keyword>
<protein>
    <submittedName>
        <fullName evidence="3">Uncharacterized protein</fullName>
    </submittedName>
</protein>
<keyword evidence="2" id="KW-0812">Transmembrane</keyword>
<feature type="coiled-coil region" evidence="1">
    <location>
        <begin position="38"/>
        <end position="65"/>
    </location>
</feature>
<dbReference type="EMBL" id="JAARRM010000002">
    <property type="protein sequence ID" value="MBC1521393.1"/>
    <property type="molecule type" value="Genomic_DNA"/>
</dbReference>
<dbReference type="RefSeq" id="WP_185373278.1">
    <property type="nucleotide sequence ID" value="NZ_JAARRM010000002.1"/>
</dbReference>
<evidence type="ECO:0000313" key="4">
    <source>
        <dbReference type="Proteomes" id="UP000559885"/>
    </source>
</evidence>
<name>A0A841ZML8_9LIST</name>
<reference evidence="3 4" key="1">
    <citation type="submission" date="2020-03" db="EMBL/GenBank/DDBJ databases">
        <title>Soil Listeria distribution.</title>
        <authorList>
            <person name="Liao J."/>
            <person name="Wiedmann M."/>
        </authorList>
    </citation>
    <scope>NUCLEOTIDE SEQUENCE [LARGE SCALE GENOMIC DNA]</scope>
    <source>
        <strain evidence="3 4">FSL L7-1507</strain>
    </source>
</reference>
<evidence type="ECO:0000256" key="2">
    <source>
        <dbReference type="SAM" id="Phobius"/>
    </source>
</evidence>
<evidence type="ECO:0000256" key="1">
    <source>
        <dbReference type="SAM" id="Coils"/>
    </source>
</evidence>
<evidence type="ECO:0000313" key="3">
    <source>
        <dbReference type="EMBL" id="MBC1521393.1"/>
    </source>
</evidence>
<proteinExistence type="predicted"/>
<sequence>MRIWGLSIGELISLLVFVGTVGGFVIKFSIISPLTSMVKDSNKSIDNLNVTIQELREDMKESKADRGAIHTKIDKNQADTEREIALLKKEDKTIWKHIAEMKGEQK</sequence>
<keyword evidence="2" id="KW-1133">Transmembrane helix</keyword>
<dbReference type="Proteomes" id="UP000559885">
    <property type="component" value="Unassembled WGS sequence"/>
</dbReference>
<organism evidence="3 4">
    <name type="scientific">Listeria aquatica</name>
    <dbReference type="NCBI Taxonomy" id="1494960"/>
    <lineage>
        <taxon>Bacteria</taxon>
        <taxon>Bacillati</taxon>
        <taxon>Bacillota</taxon>
        <taxon>Bacilli</taxon>
        <taxon>Bacillales</taxon>
        <taxon>Listeriaceae</taxon>
        <taxon>Listeria</taxon>
    </lineage>
</organism>
<gene>
    <name evidence="3" type="ORF">HB912_07010</name>
</gene>
<dbReference type="AlphaFoldDB" id="A0A841ZML8"/>
<keyword evidence="1" id="KW-0175">Coiled coil</keyword>
<feature type="transmembrane region" description="Helical" evidence="2">
    <location>
        <begin position="12"/>
        <end position="34"/>
    </location>
</feature>